<dbReference type="Gene3D" id="3.40.630.30">
    <property type="match status" value="1"/>
</dbReference>
<dbReference type="GO" id="GO:0007064">
    <property type="term" value="P:mitotic sister chromatid cohesion"/>
    <property type="evidence" value="ECO:0007669"/>
    <property type="project" value="TreeGrafter"/>
</dbReference>
<name>H8X4Y7_CANO9</name>
<reference evidence="4 5" key="1">
    <citation type="journal article" date="2012" name="PLoS ONE">
        <title>Sequence and analysis of the genome of the pathogenic yeast Candida orthopsilosis.</title>
        <authorList>
            <person name="Riccombeni A."/>
            <person name="Vidanes G."/>
            <person name="Proux-Wera E."/>
            <person name="Wolfe K.H."/>
            <person name="Butler G."/>
        </authorList>
    </citation>
    <scope>NUCLEOTIDE SEQUENCE [LARGE SCALE GENOMIC DNA]</scope>
    <source>
        <strain evidence="4 5">Co 90-125</strain>
    </source>
</reference>
<dbReference type="GO" id="GO:0031415">
    <property type="term" value="C:NatA complex"/>
    <property type="evidence" value="ECO:0007669"/>
    <property type="project" value="TreeGrafter"/>
</dbReference>
<dbReference type="CDD" id="cd04301">
    <property type="entry name" value="NAT_SF"/>
    <property type="match status" value="1"/>
</dbReference>
<dbReference type="SUPFAM" id="SSF55729">
    <property type="entry name" value="Acyl-CoA N-acyltransferases (Nat)"/>
    <property type="match status" value="1"/>
</dbReference>
<dbReference type="KEGG" id="cot:CORT_0D02320"/>
<dbReference type="Pfam" id="PF00583">
    <property type="entry name" value="Acetyltransf_1"/>
    <property type="match status" value="1"/>
</dbReference>
<dbReference type="EMBL" id="HE681722">
    <property type="protein sequence ID" value="CCG23080.1"/>
    <property type="molecule type" value="Genomic_DNA"/>
</dbReference>
<sequence>MENYHTKTISRELYLYVSLSGVLRPRIYSCREPFRNKLVVRNIEFEEKIECECSLDQDYLIPLCFLTNFAMGRSITALDDLTVNNIGVFKKINEVSLSTAYPESWYTASLKSTDIIVQLAFYSELPVGAIRARSFNNNQIKSSFAEALNSTTLQKTPNCIYIESFAVLEKYRNLGIGSELLAWVINETKNRFIHEIVVHVQASNEKVINWYIKKGFEKRDLVKDYYKEQGLETPDAYILTLSV</sequence>
<dbReference type="InterPro" id="IPR000182">
    <property type="entry name" value="GNAT_dom"/>
</dbReference>
<dbReference type="GeneID" id="14540548"/>
<dbReference type="GO" id="GO:0016747">
    <property type="term" value="F:acyltransferase activity, transferring groups other than amino-acyl groups"/>
    <property type="evidence" value="ECO:0007669"/>
    <property type="project" value="InterPro"/>
</dbReference>
<dbReference type="Proteomes" id="UP000005018">
    <property type="component" value="Chromosome 4"/>
</dbReference>
<dbReference type="AlphaFoldDB" id="H8X4Y7"/>
<dbReference type="PROSITE" id="PS51186">
    <property type="entry name" value="GNAT"/>
    <property type="match status" value="1"/>
</dbReference>
<evidence type="ECO:0000256" key="1">
    <source>
        <dbReference type="ARBA" id="ARBA00022679"/>
    </source>
</evidence>
<organism evidence="4 5">
    <name type="scientific">Candida orthopsilosis (strain 90-125)</name>
    <name type="common">Yeast</name>
    <dbReference type="NCBI Taxonomy" id="1136231"/>
    <lineage>
        <taxon>Eukaryota</taxon>
        <taxon>Fungi</taxon>
        <taxon>Dikarya</taxon>
        <taxon>Ascomycota</taxon>
        <taxon>Saccharomycotina</taxon>
        <taxon>Pichiomycetes</taxon>
        <taxon>Debaryomycetaceae</taxon>
        <taxon>Candida/Lodderomyces clade</taxon>
        <taxon>Candida</taxon>
    </lineage>
</organism>
<feature type="domain" description="N-acetyltransferase" evidence="3">
    <location>
        <begin position="76"/>
        <end position="243"/>
    </location>
</feature>
<dbReference type="PANTHER" id="PTHR42919">
    <property type="entry name" value="N-ALPHA-ACETYLTRANSFERASE"/>
    <property type="match status" value="1"/>
</dbReference>
<keyword evidence="5" id="KW-1185">Reference proteome</keyword>
<dbReference type="PANTHER" id="PTHR42919:SF8">
    <property type="entry name" value="N-ALPHA-ACETYLTRANSFERASE 50"/>
    <property type="match status" value="1"/>
</dbReference>
<evidence type="ECO:0000256" key="2">
    <source>
        <dbReference type="ARBA" id="ARBA00023315"/>
    </source>
</evidence>
<dbReference type="HOGENOM" id="CLU_013985_5_3_1"/>
<dbReference type="OrthoDB" id="47374at2759"/>
<evidence type="ECO:0000313" key="5">
    <source>
        <dbReference type="Proteomes" id="UP000005018"/>
    </source>
</evidence>
<evidence type="ECO:0000313" key="4">
    <source>
        <dbReference type="EMBL" id="CCG23080.1"/>
    </source>
</evidence>
<dbReference type="InterPro" id="IPR016181">
    <property type="entry name" value="Acyl_CoA_acyltransferase"/>
</dbReference>
<proteinExistence type="predicted"/>
<dbReference type="InterPro" id="IPR051556">
    <property type="entry name" value="N-term/lysine_N-AcTrnsfr"/>
</dbReference>
<dbReference type="eggNOG" id="KOG3138">
    <property type="taxonomic scope" value="Eukaryota"/>
</dbReference>
<evidence type="ECO:0000259" key="3">
    <source>
        <dbReference type="PROSITE" id="PS51186"/>
    </source>
</evidence>
<protein>
    <submittedName>
        <fullName evidence="4">Nat5 protein</fullName>
    </submittedName>
</protein>
<gene>
    <name evidence="4" type="ORF">CORT_0D02320</name>
</gene>
<keyword evidence="1" id="KW-0808">Transferase</keyword>
<dbReference type="RefSeq" id="XP_003869216.1">
    <property type="nucleotide sequence ID" value="XM_003869167.1"/>
</dbReference>
<keyword evidence="2" id="KW-0012">Acyltransferase</keyword>
<accession>H8X4Y7</accession>